<feature type="compositionally biased region" description="Basic and acidic residues" evidence="10">
    <location>
        <begin position="10"/>
        <end position="22"/>
    </location>
</feature>
<evidence type="ECO:0000259" key="12">
    <source>
        <dbReference type="Pfam" id="PF16757"/>
    </source>
</evidence>
<dbReference type="PIRSF" id="PIRSF001092">
    <property type="entry name" value="Alpha-L-fucosidase"/>
    <property type="match status" value="1"/>
</dbReference>
<sequence>MPSEGNTNDIKQKVKGNNDVKQTKQTGKNRYKPTWESLETRPLPSWYDKGKIGIFIHWGVFSVPAFVGAGSGGYAEWFWMYWKGGDEMKDHVRHRLPSRSVQEYMKRRYPPDWEYTDFAPQFTAEFFDPEHWARVFKASGAKYVVLTSKHHDGFCMWPSKKSWNWNAMDNGPHRDLVGDLGDAVREAGLKYGLYHSLYEWFNPYYLDDKANNFKTQSYVREKMLPEMYDLVQRYKPDIFWSDGHHKNNHSYFNSTQFVAWLYNESPVKDTVIVNDRWGMDVECKHGGYLTCSDKFNPGHVMERKWENCMTIDQESYGYRRNAKVNDYFDINGILKIVAETVSCGGNVLINIGPTADGRIPPVFEERLYQLGEWMNINGEGIYDTVPWIHQNDQFNKDVWYTSRDKTVYAITLKWPRNDILELHSMNPTAATKVSWLGFNGTLKWTSDGGRVLVNMPTISMNDIPCLWAWVFKFENTQ</sequence>
<dbReference type="GO" id="GO:0006004">
    <property type="term" value="P:fucose metabolic process"/>
    <property type="evidence" value="ECO:0007669"/>
    <property type="project" value="InterPro"/>
</dbReference>
<comment type="function">
    <text evidence="1">Alpha-L-fucosidase is responsible for hydrolyzing the alpha-1,6-linked fucose joined to the reducing-end N-acetylglucosamine of the carbohydrate moieties of glycoproteins.</text>
</comment>
<feature type="domain" description="Alpha-L-fucosidase C-terminal" evidence="12">
    <location>
        <begin position="390"/>
        <end position="473"/>
    </location>
</feature>
<accession>A0A8S4MUA1</accession>
<dbReference type="EC" id="3.2.1.51" evidence="3"/>
<feature type="region of interest" description="Disordered" evidence="10">
    <location>
        <begin position="1"/>
        <end position="32"/>
    </location>
</feature>
<dbReference type="Gene3D" id="3.20.20.80">
    <property type="entry name" value="Glycosidases"/>
    <property type="match status" value="1"/>
</dbReference>
<dbReference type="InterPro" id="IPR000933">
    <property type="entry name" value="Glyco_hydro_29"/>
</dbReference>
<evidence type="ECO:0000256" key="2">
    <source>
        <dbReference type="ARBA" id="ARBA00007951"/>
    </source>
</evidence>
<evidence type="ECO:0000313" key="13">
    <source>
        <dbReference type="EMBL" id="CAH1772252.1"/>
    </source>
</evidence>
<dbReference type="GO" id="GO:0016139">
    <property type="term" value="P:glycoside catabolic process"/>
    <property type="evidence" value="ECO:0007669"/>
    <property type="project" value="TreeGrafter"/>
</dbReference>
<dbReference type="SMART" id="SM00812">
    <property type="entry name" value="Alpha_L_fucos"/>
    <property type="match status" value="1"/>
</dbReference>
<organism evidence="13 14">
    <name type="scientific">Owenia fusiformis</name>
    <name type="common">Polychaete worm</name>
    <dbReference type="NCBI Taxonomy" id="6347"/>
    <lineage>
        <taxon>Eukaryota</taxon>
        <taxon>Metazoa</taxon>
        <taxon>Spiralia</taxon>
        <taxon>Lophotrochozoa</taxon>
        <taxon>Annelida</taxon>
        <taxon>Polychaeta</taxon>
        <taxon>Sedentaria</taxon>
        <taxon>Canalipalpata</taxon>
        <taxon>Sabellida</taxon>
        <taxon>Oweniida</taxon>
        <taxon>Oweniidae</taxon>
        <taxon>Owenia</taxon>
    </lineage>
</organism>
<dbReference type="Gene3D" id="2.60.40.1180">
    <property type="entry name" value="Golgi alpha-mannosidase II"/>
    <property type="match status" value="1"/>
</dbReference>
<dbReference type="Pfam" id="PF16757">
    <property type="entry name" value="Fucosidase_C"/>
    <property type="match status" value="1"/>
</dbReference>
<evidence type="ECO:0000256" key="9">
    <source>
        <dbReference type="PIRSR" id="PIRSR001092-1"/>
    </source>
</evidence>
<dbReference type="PANTHER" id="PTHR10030">
    <property type="entry name" value="ALPHA-L-FUCOSIDASE"/>
    <property type="match status" value="1"/>
</dbReference>
<dbReference type="InterPro" id="IPR017853">
    <property type="entry name" value="GH"/>
</dbReference>
<dbReference type="FunFam" id="3.20.20.80:FF:000027">
    <property type="entry name" value="Alpha-L-fucosidase"/>
    <property type="match status" value="1"/>
</dbReference>
<evidence type="ECO:0000256" key="1">
    <source>
        <dbReference type="ARBA" id="ARBA00004071"/>
    </source>
</evidence>
<evidence type="ECO:0000256" key="8">
    <source>
        <dbReference type="PIRNR" id="PIRNR001092"/>
    </source>
</evidence>
<protein>
    <recommendedName>
        <fullName evidence="3">alpha-L-fucosidase</fullName>
        <ecNumber evidence="3">3.2.1.51</ecNumber>
    </recommendedName>
</protein>
<evidence type="ECO:0000256" key="10">
    <source>
        <dbReference type="SAM" id="MobiDB-lite"/>
    </source>
</evidence>
<proteinExistence type="inferred from homology"/>
<dbReference type="InterPro" id="IPR013780">
    <property type="entry name" value="Glyco_hydro_b"/>
</dbReference>
<name>A0A8S4MUA1_OWEFU</name>
<evidence type="ECO:0000256" key="4">
    <source>
        <dbReference type="ARBA" id="ARBA00022729"/>
    </source>
</evidence>
<dbReference type="Proteomes" id="UP000749559">
    <property type="component" value="Unassembled WGS sequence"/>
</dbReference>
<comment type="caution">
    <text evidence="13">The sequence shown here is derived from an EMBL/GenBank/DDBJ whole genome shotgun (WGS) entry which is preliminary data.</text>
</comment>
<comment type="similarity">
    <text evidence="2 8">Belongs to the glycosyl hydrolase 29 family.</text>
</comment>
<keyword evidence="5 8" id="KW-0378">Hydrolase</keyword>
<gene>
    <name evidence="13" type="ORF">OFUS_LOCUS38</name>
</gene>
<dbReference type="Pfam" id="PF01120">
    <property type="entry name" value="Alpha_L_fucos"/>
    <property type="match status" value="1"/>
</dbReference>
<dbReference type="InterPro" id="IPR057739">
    <property type="entry name" value="Glyco_hydro_29_N"/>
</dbReference>
<evidence type="ECO:0000256" key="7">
    <source>
        <dbReference type="ARBA" id="ARBA00023295"/>
    </source>
</evidence>
<dbReference type="InterPro" id="IPR031919">
    <property type="entry name" value="Fucosidase_C"/>
</dbReference>
<evidence type="ECO:0000256" key="3">
    <source>
        <dbReference type="ARBA" id="ARBA00012662"/>
    </source>
</evidence>
<dbReference type="InterPro" id="IPR016286">
    <property type="entry name" value="FUC_metazoa-typ"/>
</dbReference>
<dbReference type="GO" id="GO:0004560">
    <property type="term" value="F:alpha-L-fucosidase activity"/>
    <property type="evidence" value="ECO:0007669"/>
    <property type="project" value="UniProtKB-EC"/>
</dbReference>
<dbReference type="SUPFAM" id="SSF51445">
    <property type="entry name" value="(Trans)glycosidases"/>
    <property type="match status" value="1"/>
</dbReference>
<evidence type="ECO:0000259" key="11">
    <source>
        <dbReference type="Pfam" id="PF01120"/>
    </source>
</evidence>
<dbReference type="EMBL" id="CAIIXF020000001">
    <property type="protein sequence ID" value="CAH1772252.1"/>
    <property type="molecule type" value="Genomic_DNA"/>
</dbReference>
<feature type="site" description="May be important for catalysis" evidence="9">
    <location>
        <position position="308"/>
    </location>
</feature>
<dbReference type="PANTHER" id="PTHR10030:SF37">
    <property type="entry name" value="ALPHA-L-FUCOSIDASE-RELATED"/>
    <property type="match status" value="1"/>
</dbReference>
<keyword evidence="14" id="KW-1185">Reference proteome</keyword>
<keyword evidence="6" id="KW-0325">Glycoprotein</keyword>
<feature type="domain" description="Glycoside hydrolase family 29 N-terminal" evidence="11">
    <location>
        <begin position="22"/>
        <end position="379"/>
    </location>
</feature>
<keyword evidence="7 8" id="KW-0326">Glycosidase</keyword>
<dbReference type="AlphaFoldDB" id="A0A8S4MUA1"/>
<keyword evidence="4" id="KW-0732">Signal</keyword>
<dbReference type="OrthoDB" id="6039950at2759"/>
<dbReference type="GO" id="GO:0005764">
    <property type="term" value="C:lysosome"/>
    <property type="evidence" value="ECO:0007669"/>
    <property type="project" value="TreeGrafter"/>
</dbReference>
<evidence type="ECO:0000256" key="5">
    <source>
        <dbReference type="ARBA" id="ARBA00022801"/>
    </source>
</evidence>
<dbReference type="PRINTS" id="PR00741">
    <property type="entry name" value="GLHYDRLASE29"/>
</dbReference>
<evidence type="ECO:0000256" key="6">
    <source>
        <dbReference type="ARBA" id="ARBA00023180"/>
    </source>
</evidence>
<reference evidence="13" key="1">
    <citation type="submission" date="2022-03" db="EMBL/GenBank/DDBJ databases">
        <authorList>
            <person name="Martin C."/>
        </authorList>
    </citation>
    <scope>NUCLEOTIDE SEQUENCE</scope>
</reference>
<evidence type="ECO:0000313" key="14">
    <source>
        <dbReference type="Proteomes" id="UP000749559"/>
    </source>
</evidence>